<evidence type="ECO:0000256" key="3">
    <source>
        <dbReference type="ARBA" id="ARBA00023163"/>
    </source>
</evidence>
<comment type="caution">
    <text evidence="5">The sequence shown here is derived from an EMBL/GenBank/DDBJ whole genome shotgun (WGS) entry which is preliminary data.</text>
</comment>
<keyword evidence="3" id="KW-0804">Transcription</keyword>
<feature type="domain" description="HTH luxR-type" evidence="4">
    <location>
        <begin position="177"/>
        <end position="241"/>
    </location>
</feature>
<dbReference type="Gene3D" id="1.10.10.10">
    <property type="entry name" value="Winged helix-like DNA-binding domain superfamily/Winged helix DNA-binding domain"/>
    <property type="match status" value="1"/>
</dbReference>
<dbReference type="AlphaFoldDB" id="A0A0W0Y0I2"/>
<dbReference type="SUPFAM" id="SSF55785">
    <property type="entry name" value="PYP-like sensor domain (PAS domain)"/>
    <property type="match status" value="1"/>
</dbReference>
<evidence type="ECO:0000256" key="2">
    <source>
        <dbReference type="ARBA" id="ARBA00023125"/>
    </source>
</evidence>
<name>A0A0W0Y0I2_9GAMM</name>
<reference evidence="5 6" key="1">
    <citation type="submission" date="2015-11" db="EMBL/GenBank/DDBJ databases">
        <title>Genomic analysis of 38 Legionella species identifies large and diverse effector repertoires.</title>
        <authorList>
            <person name="Burstein D."/>
            <person name="Amaro F."/>
            <person name="Zusman T."/>
            <person name="Lifshitz Z."/>
            <person name="Cohen O."/>
            <person name="Gilbert J.A."/>
            <person name="Pupko T."/>
            <person name="Shuman H.A."/>
            <person name="Segal G."/>
        </authorList>
    </citation>
    <scope>NUCLEOTIDE SEQUENCE [LARGE SCALE GENOMIC DNA]</scope>
    <source>
        <strain evidence="5 6">CDC#1442-AUS-E</strain>
    </source>
</reference>
<dbReference type="PROSITE" id="PS50043">
    <property type="entry name" value="HTH_LUXR_2"/>
    <property type="match status" value="1"/>
</dbReference>
<dbReference type="OrthoDB" id="5654355at2"/>
<dbReference type="InterPro" id="IPR000792">
    <property type="entry name" value="Tscrpt_reg_LuxR_C"/>
</dbReference>
<dbReference type="STRING" id="45073.Lqui_1532"/>
<sequence length="241" mass="26798">MKPYFPNSIELNAIGIAKHQNGLMLYNMENKSPELLLSLADLFDLPYSVYLLDARGATVKINEIGAAVCGYNTPEQAVGKTIFDVSTDSARHLLDNCESILKQETIQFFDEFNTRLDGKSLQFLSVKFPCYDSACQLQGTLGISIVLGEHSLADAIMRLTDSGLLPEKTSNNPAIKLNLENASLTPREQECLEYTVKGFTAKEIARELSISPRTVEEYINQVKIKLGVSTKREMIQKVLDV</sequence>
<dbReference type="InterPro" id="IPR016032">
    <property type="entry name" value="Sig_transdc_resp-reg_C-effctor"/>
</dbReference>
<evidence type="ECO:0000259" key="4">
    <source>
        <dbReference type="PROSITE" id="PS50043"/>
    </source>
</evidence>
<evidence type="ECO:0000313" key="6">
    <source>
        <dbReference type="Proteomes" id="UP000054618"/>
    </source>
</evidence>
<dbReference type="InterPro" id="IPR035965">
    <property type="entry name" value="PAS-like_dom_sf"/>
</dbReference>
<keyword evidence="1" id="KW-0805">Transcription regulation</keyword>
<dbReference type="SMART" id="SM00421">
    <property type="entry name" value="HTH_LUXR"/>
    <property type="match status" value="1"/>
</dbReference>
<keyword evidence="6" id="KW-1185">Reference proteome</keyword>
<dbReference type="PANTHER" id="PTHR44688">
    <property type="entry name" value="DNA-BINDING TRANSCRIPTIONAL ACTIVATOR DEVR_DOSR"/>
    <property type="match status" value="1"/>
</dbReference>
<evidence type="ECO:0000313" key="5">
    <source>
        <dbReference type="EMBL" id="KTD50207.1"/>
    </source>
</evidence>
<dbReference type="CDD" id="cd06170">
    <property type="entry name" value="LuxR_C_like"/>
    <property type="match status" value="1"/>
</dbReference>
<protein>
    <submittedName>
        <fullName evidence="5">LuxR family transcriptional regulator</fullName>
    </submittedName>
</protein>
<dbReference type="EMBL" id="LNYS01000008">
    <property type="protein sequence ID" value="KTD50207.1"/>
    <property type="molecule type" value="Genomic_DNA"/>
</dbReference>
<dbReference type="GO" id="GO:0003677">
    <property type="term" value="F:DNA binding"/>
    <property type="evidence" value="ECO:0007669"/>
    <property type="project" value="UniProtKB-KW"/>
</dbReference>
<evidence type="ECO:0000256" key="1">
    <source>
        <dbReference type="ARBA" id="ARBA00023015"/>
    </source>
</evidence>
<dbReference type="Pfam" id="PF00196">
    <property type="entry name" value="GerE"/>
    <property type="match status" value="1"/>
</dbReference>
<dbReference type="PANTHER" id="PTHR44688:SF16">
    <property type="entry name" value="DNA-BINDING TRANSCRIPTIONAL ACTIVATOR DEVR_DOSR"/>
    <property type="match status" value="1"/>
</dbReference>
<organism evidence="5 6">
    <name type="scientific">Legionella quinlivanii</name>
    <dbReference type="NCBI Taxonomy" id="45073"/>
    <lineage>
        <taxon>Bacteria</taxon>
        <taxon>Pseudomonadati</taxon>
        <taxon>Pseudomonadota</taxon>
        <taxon>Gammaproteobacteria</taxon>
        <taxon>Legionellales</taxon>
        <taxon>Legionellaceae</taxon>
        <taxon>Legionella</taxon>
    </lineage>
</organism>
<dbReference type="PRINTS" id="PR00038">
    <property type="entry name" value="HTHLUXR"/>
</dbReference>
<dbReference type="RefSeq" id="WP_058507639.1">
    <property type="nucleotide sequence ID" value="NZ_CAAAIK010000001.1"/>
</dbReference>
<dbReference type="GO" id="GO:0006355">
    <property type="term" value="P:regulation of DNA-templated transcription"/>
    <property type="evidence" value="ECO:0007669"/>
    <property type="project" value="InterPro"/>
</dbReference>
<keyword evidence="2" id="KW-0238">DNA-binding</keyword>
<proteinExistence type="predicted"/>
<accession>A0A0W0Y0I2</accession>
<dbReference type="SUPFAM" id="SSF46894">
    <property type="entry name" value="C-terminal effector domain of the bipartite response regulators"/>
    <property type="match status" value="1"/>
</dbReference>
<dbReference type="Gene3D" id="3.30.450.20">
    <property type="entry name" value="PAS domain"/>
    <property type="match status" value="1"/>
</dbReference>
<dbReference type="PATRIC" id="fig|45073.5.peg.1619"/>
<dbReference type="Proteomes" id="UP000054618">
    <property type="component" value="Unassembled WGS sequence"/>
</dbReference>
<gene>
    <name evidence="5" type="ORF">Lqui_1532</name>
</gene>
<dbReference type="InterPro" id="IPR036388">
    <property type="entry name" value="WH-like_DNA-bd_sf"/>
</dbReference>